<dbReference type="RefSeq" id="WP_152868338.1">
    <property type="nucleotide sequence ID" value="NZ_WBSL01000001.1"/>
</dbReference>
<evidence type="ECO:0000313" key="1">
    <source>
        <dbReference type="EMBL" id="MPY65373.1"/>
    </source>
</evidence>
<protein>
    <submittedName>
        <fullName evidence="1">Uncharacterized protein</fullName>
    </submittedName>
</protein>
<dbReference type="EMBL" id="WBSL01000001">
    <property type="protein sequence ID" value="MPY65373.1"/>
    <property type="molecule type" value="Genomic_DNA"/>
</dbReference>
<proteinExistence type="predicted"/>
<gene>
    <name evidence="1" type="ORF">F8S09_01520</name>
</gene>
<name>A0A7X1NTJ7_9DEIO</name>
<accession>A0A7X1NTJ7</accession>
<comment type="caution">
    <text evidence="1">The sequence shown here is derived from an EMBL/GenBank/DDBJ whole genome shotgun (WGS) entry which is preliminary data.</text>
</comment>
<sequence length="91" mass="10286">MLTLQGTYQVAPNKRLTILAEPQGTHAQMPLLRDDAQALRAACEVGEGRCEVQVQTQHGPMRGTLVEKRPRKFSMWQFEGHLGFVPRDERA</sequence>
<organism evidence="1 2">
    <name type="scientific">Deinococcus terrestris</name>
    <dbReference type="NCBI Taxonomy" id="2651870"/>
    <lineage>
        <taxon>Bacteria</taxon>
        <taxon>Thermotogati</taxon>
        <taxon>Deinococcota</taxon>
        <taxon>Deinococci</taxon>
        <taxon>Deinococcales</taxon>
        <taxon>Deinococcaceae</taxon>
        <taxon>Deinococcus</taxon>
    </lineage>
</organism>
<reference evidence="1 2" key="1">
    <citation type="submission" date="2019-10" db="EMBL/GenBank/DDBJ databases">
        <title>Deinococcus sp. isolated from soil.</title>
        <authorList>
            <person name="Li Y."/>
            <person name="Wang J."/>
        </authorList>
    </citation>
    <scope>NUCLEOTIDE SEQUENCE [LARGE SCALE GENOMIC DNA]</scope>
    <source>
        <strain evidence="1 2">SDU3-2</strain>
    </source>
</reference>
<keyword evidence="2" id="KW-1185">Reference proteome</keyword>
<dbReference type="AlphaFoldDB" id="A0A7X1NTJ7"/>
<evidence type="ECO:0000313" key="2">
    <source>
        <dbReference type="Proteomes" id="UP000484842"/>
    </source>
</evidence>
<dbReference type="Proteomes" id="UP000484842">
    <property type="component" value="Unassembled WGS sequence"/>
</dbReference>